<dbReference type="EMBL" id="CP133622">
    <property type="protein sequence ID" value="WMV54904.1"/>
    <property type="molecule type" value="Genomic_DNA"/>
</dbReference>
<dbReference type="Proteomes" id="UP001234989">
    <property type="component" value="Chromosome 11"/>
</dbReference>
<name>A0AAF0ZZW5_SOLVR</name>
<evidence type="ECO:0000313" key="1">
    <source>
        <dbReference type="EMBL" id="WMV54904.1"/>
    </source>
</evidence>
<proteinExistence type="predicted"/>
<keyword evidence="2" id="KW-1185">Reference proteome</keyword>
<evidence type="ECO:0000313" key="2">
    <source>
        <dbReference type="Proteomes" id="UP001234989"/>
    </source>
</evidence>
<reference evidence="1" key="1">
    <citation type="submission" date="2023-08" db="EMBL/GenBank/DDBJ databases">
        <title>A de novo genome assembly of Solanum verrucosum Schlechtendal, a Mexican diploid species geographically isolated from the other diploid A-genome species in potato relatives.</title>
        <authorList>
            <person name="Hosaka K."/>
        </authorList>
    </citation>
    <scope>NUCLEOTIDE SEQUENCE</scope>
    <source>
        <tissue evidence="1">Young leaves</tissue>
    </source>
</reference>
<organism evidence="1 2">
    <name type="scientific">Solanum verrucosum</name>
    <dbReference type="NCBI Taxonomy" id="315347"/>
    <lineage>
        <taxon>Eukaryota</taxon>
        <taxon>Viridiplantae</taxon>
        <taxon>Streptophyta</taxon>
        <taxon>Embryophyta</taxon>
        <taxon>Tracheophyta</taxon>
        <taxon>Spermatophyta</taxon>
        <taxon>Magnoliopsida</taxon>
        <taxon>eudicotyledons</taxon>
        <taxon>Gunneridae</taxon>
        <taxon>Pentapetalae</taxon>
        <taxon>asterids</taxon>
        <taxon>lamiids</taxon>
        <taxon>Solanales</taxon>
        <taxon>Solanaceae</taxon>
        <taxon>Solanoideae</taxon>
        <taxon>Solaneae</taxon>
        <taxon>Solanum</taxon>
    </lineage>
</organism>
<feature type="non-terminal residue" evidence="1">
    <location>
        <position position="127"/>
    </location>
</feature>
<protein>
    <submittedName>
        <fullName evidence="1">Uncharacterized protein</fullName>
    </submittedName>
</protein>
<sequence length="127" mass="14449">MATPRMRFKCGLPSFHDFREVCRKCRSKWGKLLKSAAWLAKGLVGASPKRSAMAIKFVVWSATLTGGLVKLSVARIAWINFEVGLKLGRLGHLRFTERDSHRRHTKFFKDFRANPFGEPDLARQSDS</sequence>
<gene>
    <name evidence="1" type="ORF">MTR67_048289</name>
</gene>
<accession>A0AAF0ZZW5</accession>
<dbReference type="AlphaFoldDB" id="A0AAF0ZZW5"/>